<keyword evidence="5" id="KW-1185">Reference proteome</keyword>
<reference evidence="3" key="1">
    <citation type="submission" date="2016-10" db="EMBL/GenBank/DDBJ databases">
        <authorList>
            <person name="de Groot N.N."/>
        </authorList>
    </citation>
    <scope>NUCLEOTIDE SEQUENCE [LARGE SCALE GENOMIC DNA]</scope>
    <source>
        <strain evidence="3">DSM 17908</strain>
    </source>
</reference>
<reference evidence="2 5" key="3">
    <citation type="journal article" date="2017" name="Nat. Microbiol.">
        <title>Natural product diversity associated with the nematode symbionts Photorhabdus and Xenorhabdus.</title>
        <authorList>
            <person name="Tobias N.J."/>
            <person name="Wolff H."/>
            <person name="Djahanschiri B."/>
            <person name="Grundmann F."/>
            <person name="Kronenwerth M."/>
            <person name="Shi Y.M."/>
            <person name="Simonyi S."/>
            <person name="Grun P."/>
            <person name="Shapiro-Ilan D."/>
            <person name="Pidot S.J."/>
            <person name="Stinear T.P."/>
            <person name="Ebersberger I."/>
            <person name="Bode H.B."/>
        </authorList>
    </citation>
    <scope>NUCLEOTIDE SEQUENCE [LARGE SCALE GENOMIC DNA]</scope>
    <source>
        <strain evidence="2 5">DSM 17908</strain>
    </source>
</reference>
<name>A0A1I3XBK2_9GAMM</name>
<proteinExistence type="predicted"/>
<evidence type="ECO:0000313" key="3">
    <source>
        <dbReference type="EMBL" id="SFK16431.1"/>
    </source>
</evidence>
<evidence type="ECO:0000313" key="5">
    <source>
        <dbReference type="Proteomes" id="UP000224607"/>
    </source>
</evidence>
<feature type="signal peptide" evidence="1">
    <location>
        <begin position="1"/>
        <end position="20"/>
    </location>
</feature>
<evidence type="ECO:0000313" key="4">
    <source>
        <dbReference type="Proteomes" id="UP000198919"/>
    </source>
</evidence>
<dbReference type="EMBL" id="FORG01000033">
    <property type="protein sequence ID" value="SFK16431.1"/>
    <property type="molecule type" value="Genomic_DNA"/>
</dbReference>
<dbReference type="EMBL" id="NITY01000027">
    <property type="protein sequence ID" value="PHM36532.1"/>
    <property type="molecule type" value="Genomic_DNA"/>
</dbReference>
<dbReference type="Proteomes" id="UP000224607">
    <property type="component" value="Unassembled WGS sequence"/>
</dbReference>
<sequence>MNKFLFILLPLLLTPALSQAEPEVLTGDVRLSCEAILCLSSGTRPGECSPSLSRYFGIHKKKWSDTIKARKNFLKLCPAAEEKGMPDLVNAIANGAGRCDAAYLNKFLYEEKKEQKCRSRGKEEDCWYETYYRIKNELPNYCRAYVNHEWTDLDSSLHYQGKMEWVKKESVAGWNNQGGQWVD</sequence>
<dbReference type="RefSeq" id="WP_092514104.1">
    <property type="nucleotide sequence ID" value="NZ_CAWNQB010000020.1"/>
</dbReference>
<dbReference type="OrthoDB" id="9784009at2"/>
<evidence type="ECO:0000256" key="1">
    <source>
        <dbReference type="SAM" id="SignalP"/>
    </source>
</evidence>
<dbReference type="Proteomes" id="UP000198919">
    <property type="component" value="Unassembled WGS sequence"/>
</dbReference>
<dbReference type="STRING" id="351675.SAMN05421680_13316"/>
<keyword evidence="1" id="KW-0732">Signal</keyword>
<protein>
    <submittedName>
        <fullName evidence="3">TrbM protein</fullName>
    </submittedName>
</protein>
<evidence type="ECO:0000313" key="2">
    <source>
        <dbReference type="EMBL" id="PHM36532.1"/>
    </source>
</evidence>
<accession>A0A1I3XBK2</accession>
<dbReference type="AlphaFoldDB" id="A0A1I3XBK2"/>
<organism evidence="3 4">
    <name type="scientific">Xenorhabdus mauleonii</name>
    <dbReference type="NCBI Taxonomy" id="351675"/>
    <lineage>
        <taxon>Bacteria</taxon>
        <taxon>Pseudomonadati</taxon>
        <taxon>Pseudomonadota</taxon>
        <taxon>Gammaproteobacteria</taxon>
        <taxon>Enterobacterales</taxon>
        <taxon>Morganellaceae</taxon>
        <taxon>Xenorhabdus</taxon>
    </lineage>
</organism>
<dbReference type="InterPro" id="IPR009989">
    <property type="entry name" value="TrbM"/>
</dbReference>
<gene>
    <name evidence="3" type="ORF">SAMN05421680_13316</name>
    <name evidence="2" type="ORF">Xmau_04202</name>
</gene>
<feature type="chain" id="PRO_5011784959" evidence="1">
    <location>
        <begin position="21"/>
        <end position="183"/>
    </location>
</feature>
<dbReference type="Pfam" id="PF07424">
    <property type="entry name" value="TrbM"/>
    <property type="match status" value="1"/>
</dbReference>
<reference evidence="4" key="2">
    <citation type="submission" date="2016-10" db="EMBL/GenBank/DDBJ databases">
        <authorList>
            <person name="Varghese N."/>
            <person name="Submissions S."/>
        </authorList>
    </citation>
    <scope>NUCLEOTIDE SEQUENCE [LARGE SCALE GENOMIC DNA]</scope>
    <source>
        <strain evidence="4">DSM 17908</strain>
    </source>
</reference>